<dbReference type="InterPro" id="IPR025246">
    <property type="entry name" value="IS30-like_HTH"/>
</dbReference>
<dbReference type="PATRIC" id="fig|1423812.3.peg.607"/>
<dbReference type="GO" id="GO:0006310">
    <property type="term" value="P:DNA recombination"/>
    <property type="evidence" value="ECO:0007669"/>
    <property type="project" value="UniProtKB-KW"/>
</dbReference>
<dbReference type="GO" id="GO:0032196">
    <property type="term" value="P:transposition"/>
    <property type="evidence" value="ECO:0007669"/>
    <property type="project" value="TreeGrafter"/>
</dbReference>
<dbReference type="Pfam" id="PF13936">
    <property type="entry name" value="HTH_38"/>
    <property type="match status" value="1"/>
</dbReference>
<dbReference type="OrthoDB" id="9781678at2"/>
<dbReference type="InterPro" id="IPR036397">
    <property type="entry name" value="RNaseH_sf"/>
</dbReference>
<dbReference type="Proteomes" id="UP000051155">
    <property type="component" value="Unassembled WGS sequence"/>
</dbReference>
<sequence>MQRKQAYHLTPFERGQIDYLWNTEGIHNQAEIARRLHRTVMTINNELRRSQRFSDYKLRPRKWHAYRYNAEEAQQYADLRKDRIGTKKKYSKKKARIIAKRILDDKWSPQMIAETHKELKLSRNTIYNWIYRGMIPGVSESNLRYRHKYRRGRPQRTVEMNAKEKRAAELKTERKRVKQKEKQLVRPLKHSIEERPVGVDKRKVFGHWEVDCVLPKKGYRQVFVTFCERKTRYYIVLKAESQSGKAVCKVLDQFMDLLGKRAKHIVQSFTFDNGFEFANHFVINKVQREYELMAYFAHPYSPAERGSNENANRMLREYFPKKTHFEYVNNDDIRRVLHKINKRPKAVLNYKAPRDVFRQKMHEIDRTFGYKRHLRCSKNTKKR</sequence>
<keyword evidence="1" id="KW-0233">DNA recombination</keyword>
<dbReference type="Gene3D" id="3.30.420.10">
    <property type="entry name" value="Ribonuclease H-like superfamily/Ribonuclease H"/>
    <property type="match status" value="1"/>
</dbReference>
<dbReference type="GO" id="GO:0005829">
    <property type="term" value="C:cytosol"/>
    <property type="evidence" value="ECO:0007669"/>
    <property type="project" value="TreeGrafter"/>
</dbReference>
<dbReference type="PROSITE" id="PS50994">
    <property type="entry name" value="INTEGRASE"/>
    <property type="match status" value="1"/>
</dbReference>
<dbReference type="PANTHER" id="PTHR10948">
    <property type="entry name" value="TRANSPOSASE"/>
    <property type="match status" value="1"/>
</dbReference>
<dbReference type="GO" id="GO:0003676">
    <property type="term" value="F:nucleic acid binding"/>
    <property type="evidence" value="ECO:0007669"/>
    <property type="project" value="InterPro"/>
</dbReference>
<dbReference type="Pfam" id="PF00665">
    <property type="entry name" value="rve"/>
    <property type="match status" value="1"/>
</dbReference>
<dbReference type="InterPro" id="IPR001584">
    <property type="entry name" value="Integrase_cat-core"/>
</dbReference>
<dbReference type="SUPFAM" id="SSF53098">
    <property type="entry name" value="Ribonuclease H-like"/>
    <property type="match status" value="1"/>
</dbReference>
<dbReference type="AlphaFoldDB" id="A0A0R1PY46"/>
<protein>
    <submittedName>
        <fullName evidence="3">Transposase IS1070</fullName>
    </submittedName>
</protein>
<dbReference type="RefSeq" id="WP_057737435.1">
    <property type="nucleotide sequence ID" value="NZ_AZEG01000014.1"/>
</dbReference>
<evidence type="ECO:0000313" key="4">
    <source>
        <dbReference type="Proteomes" id="UP000051155"/>
    </source>
</evidence>
<name>A0A0R1PY46_9LACO</name>
<dbReference type="GO" id="GO:0015074">
    <property type="term" value="P:DNA integration"/>
    <property type="evidence" value="ECO:0007669"/>
    <property type="project" value="InterPro"/>
</dbReference>
<evidence type="ECO:0000256" key="1">
    <source>
        <dbReference type="ARBA" id="ARBA00023172"/>
    </source>
</evidence>
<evidence type="ECO:0000259" key="2">
    <source>
        <dbReference type="PROSITE" id="PS50994"/>
    </source>
</evidence>
<dbReference type="NCBIfam" id="NF033563">
    <property type="entry name" value="transpos_IS30"/>
    <property type="match status" value="1"/>
</dbReference>
<dbReference type="PANTHER" id="PTHR10948:SF23">
    <property type="entry name" value="TRANSPOSASE INSI FOR INSERTION SEQUENCE ELEMENT IS30A-RELATED"/>
    <property type="match status" value="1"/>
</dbReference>
<accession>A0A0R1PY46</accession>
<dbReference type="InterPro" id="IPR051917">
    <property type="entry name" value="Transposase-Integrase"/>
</dbReference>
<keyword evidence="4" id="KW-1185">Reference proteome</keyword>
<proteinExistence type="predicted"/>
<dbReference type="GO" id="GO:0004803">
    <property type="term" value="F:transposase activity"/>
    <property type="evidence" value="ECO:0007669"/>
    <property type="project" value="TreeGrafter"/>
</dbReference>
<evidence type="ECO:0000313" key="3">
    <source>
        <dbReference type="EMBL" id="KRL37230.1"/>
    </source>
</evidence>
<dbReference type="EMBL" id="AZEG01000014">
    <property type="protein sequence ID" value="KRL37230.1"/>
    <property type="molecule type" value="Genomic_DNA"/>
</dbReference>
<dbReference type="InterPro" id="IPR012337">
    <property type="entry name" value="RNaseH-like_sf"/>
</dbReference>
<gene>
    <name evidence="3" type="ORF">FD20_GL000568</name>
</gene>
<reference evidence="3 4" key="1">
    <citation type="journal article" date="2015" name="Genome Announc.">
        <title>Expanding the biotechnology potential of lactobacilli through comparative genomics of 213 strains and associated genera.</title>
        <authorList>
            <person name="Sun Z."/>
            <person name="Harris H.M."/>
            <person name="McCann A."/>
            <person name="Guo C."/>
            <person name="Argimon S."/>
            <person name="Zhang W."/>
            <person name="Yang X."/>
            <person name="Jeffery I.B."/>
            <person name="Cooney J.C."/>
            <person name="Kagawa T.F."/>
            <person name="Liu W."/>
            <person name="Song Y."/>
            <person name="Salvetti E."/>
            <person name="Wrobel A."/>
            <person name="Rasinkangas P."/>
            <person name="Parkhill J."/>
            <person name="Rea M.C."/>
            <person name="O'Sullivan O."/>
            <person name="Ritari J."/>
            <person name="Douillard F.P."/>
            <person name="Paul Ross R."/>
            <person name="Yang R."/>
            <person name="Briner A.E."/>
            <person name="Felis G.E."/>
            <person name="de Vos W.M."/>
            <person name="Barrangou R."/>
            <person name="Klaenhammer T.R."/>
            <person name="Caufield P.W."/>
            <person name="Cui Y."/>
            <person name="Zhang H."/>
            <person name="O'Toole P.W."/>
        </authorList>
    </citation>
    <scope>NUCLEOTIDE SEQUENCE [LARGE SCALE GENOMIC DNA]</scope>
    <source>
        <strain evidence="3 4">DSM 19971</strain>
    </source>
</reference>
<organism evidence="3 4">
    <name type="scientific">Liquorilactobacillus uvarum DSM 19971</name>
    <dbReference type="NCBI Taxonomy" id="1423812"/>
    <lineage>
        <taxon>Bacteria</taxon>
        <taxon>Bacillati</taxon>
        <taxon>Bacillota</taxon>
        <taxon>Bacilli</taxon>
        <taxon>Lactobacillales</taxon>
        <taxon>Lactobacillaceae</taxon>
        <taxon>Liquorilactobacillus</taxon>
    </lineage>
</organism>
<feature type="domain" description="Integrase catalytic" evidence="2">
    <location>
        <begin position="192"/>
        <end position="361"/>
    </location>
</feature>
<dbReference type="InterPro" id="IPR053392">
    <property type="entry name" value="Transposase_IS30-like"/>
</dbReference>
<comment type="caution">
    <text evidence="3">The sequence shown here is derived from an EMBL/GenBank/DDBJ whole genome shotgun (WGS) entry which is preliminary data.</text>
</comment>